<sequence length="713" mass="73593">MELAVFFAEVDAQPWAELQHAYGSAADVPGCLRALAGDEDEASEALSELYGSILHQGSVYEATARAVPYLARLAAAGHHTEDLLVMLGGIAEGGEDQGETDEAACRAAVVGQLPLVLGWVADEKPGLRQAAAWTAAMTGASGPVLPALRSRWAQETDPVVRAELLGAIAHLDPAGSAAEATGAMGAGEPAEVRIAALLAGVDAGRPWTPAHHEAMLTLLPADGLVANRLDQERNEPLQYVVESLLFRDTPEDREAAYALLDAALRSSGPDARAEALWAAETACRLSRSAPERLAAPVRALIADPAAVPAAYPLLTKLGAHGAAAAPVLARLAAGEGDPADRALEALVAVAPAQAAPILARDLGQRPRALGAACGFPRRAAVAPSFPYDPELLDAIRVRLGAGDLEGNEPIWLTVLLGAWGSRASSALPELRSALPRFPKVVPKALAAVCPPEHRAKTAELLTAAARSGPKAGRLAAARAVHDLTGDTAPLLTATAAQLAAGGFDVREAAGIAGELGPEAADLVPALRSALTAPGVNRTIPQLDGDVEIATALWRITGDAAEAVPVLAGVLAAVEPAWMRWTFIHAARAAALIGEAARPLVPALECLLADRQQTPAAVLALHAIAPESLDAPRLAGLLLDSAEADAEPVTAIEALVALGPTALTDEHLSRLTALAERDLRVTASGLESGIAPADERLRDRAREAVRTLRPHGPH</sequence>
<reference evidence="1 2" key="1">
    <citation type="submission" date="2024-06" db="EMBL/GenBank/DDBJ databases">
        <title>The Natural Products Discovery Center: Release of the First 8490 Sequenced Strains for Exploring Actinobacteria Biosynthetic Diversity.</title>
        <authorList>
            <person name="Kalkreuter E."/>
            <person name="Kautsar S.A."/>
            <person name="Yang D."/>
            <person name="Bader C.D."/>
            <person name="Teijaro C.N."/>
            <person name="Fluegel L."/>
            <person name="Davis C.M."/>
            <person name="Simpson J.R."/>
            <person name="Lauterbach L."/>
            <person name="Steele A.D."/>
            <person name="Gui C."/>
            <person name="Meng S."/>
            <person name="Li G."/>
            <person name="Viehrig K."/>
            <person name="Ye F."/>
            <person name="Su P."/>
            <person name="Kiefer A.F."/>
            <person name="Nichols A."/>
            <person name="Cepeda A.J."/>
            <person name="Yan W."/>
            <person name="Fan B."/>
            <person name="Jiang Y."/>
            <person name="Adhikari A."/>
            <person name="Zheng C.-J."/>
            <person name="Schuster L."/>
            <person name="Cowan T.M."/>
            <person name="Smanski M.J."/>
            <person name="Chevrette M.G."/>
            <person name="De Carvalho L.P.S."/>
            <person name="Shen B."/>
        </authorList>
    </citation>
    <scope>NUCLEOTIDE SEQUENCE [LARGE SCALE GENOMIC DNA]</scope>
    <source>
        <strain evidence="1 2">NPDC005137</strain>
    </source>
</reference>
<comment type="caution">
    <text evidence="1">The sequence shown here is derived from an EMBL/GenBank/DDBJ whole genome shotgun (WGS) entry which is preliminary data.</text>
</comment>
<dbReference type="RefSeq" id="WP_356708540.1">
    <property type="nucleotide sequence ID" value="NZ_JBEXIP010000002.1"/>
</dbReference>
<dbReference type="Proteomes" id="UP001550044">
    <property type="component" value="Unassembled WGS sequence"/>
</dbReference>
<gene>
    <name evidence="1" type="ORF">ABZV61_04130</name>
</gene>
<dbReference type="EMBL" id="JBEXIP010000002">
    <property type="protein sequence ID" value="MET8431989.1"/>
    <property type="molecule type" value="Genomic_DNA"/>
</dbReference>
<name>A0ABV2U3E2_9ACTN</name>
<evidence type="ECO:0008006" key="3">
    <source>
        <dbReference type="Google" id="ProtNLM"/>
    </source>
</evidence>
<organism evidence="1 2">
    <name type="scientific">Streptomyces sp. 900116325</name>
    <dbReference type="NCBI Taxonomy" id="3154295"/>
    <lineage>
        <taxon>Bacteria</taxon>
        <taxon>Bacillati</taxon>
        <taxon>Actinomycetota</taxon>
        <taxon>Actinomycetes</taxon>
        <taxon>Kitasatosporales</taxon>
        <taxon>Streptomycetaceae</taxon>
        <taxon>Streptomyces</taxon>
    </lineage>
</organism>
<proteinExistence type="predicted"/>
<evidence type="ECO:0000313" key="1">
    <source>
        <dbReference type="EMBL" id="MET8431989.1"/>
    </source>
</evidence>
<keyword evidence="2" id="KW-1185">Reference proteome</keyword>
<accession>A0ABV2U3E2</accession>
<protein>
    <recommendedName>
        <fullName evidence="3">PBS lyase</fullName>
    </recommendedName>
</protein>
<evidence type="ECO:0000313" key="2">
    <source>
        <dbReference type="Proteomes" id="UP001550044"/>
    </source>
</evidence>